<dbReference type="FunFam" id="2.60.40.10:FF:000049">
    <property type="entry name" value="Leukocyte immunoglobulin-like receptor subfamily B member 1"/>
    <property type="match status" value="1"/>
</dbReference>
<accession>G1PCV6</accession>
<dbReference type="HOGENOM" id="CLU_021100_7_1_1"/>
<dbReference type="GO" id="GO:0002764">
    <property type="term" value="P:immune response-regulating signaling pathway"/>
    <property type="evidence" value="ECO:0007669"/>
    <property type="project" value="TreeGrafter"/>
</dbReference>
<dbReference type="InterPro" id="IPR050412">
    <property type="entry name" value="Ig-like_Receptors_ImmuneReg"/>
</dbReference>
<feature type="signal peptide" evidence="4">
    <location>
        <begin position="1"/>
        <end position="21"/>
    </location>
</feature>
<evidence type="ECO:0000256" key="4">
    <source>
        <dbReference type="SAM" id="SignalP"/>
    </source>
</evidence>
<feature type="chain" id="PRO_5003417979" evidence="4">
    <location>
        <begin position="22"/>
        <end position="162"/>
    </location>
</feature>
<dbReference type="EMBL" id="AAPE02053598">
    <property type="status" value="NOT_ANNOTATED_CDS"/>
    <property type="molecule type" value="Genomic_DNA"/>
</dbReference>
<dbReference type="InParanoid" id="G1PCV6"/>
<reference evidence="5" key="2">
    <citation type="submission" date="2025-08" db="UniProtKB">
        <authorList>
            <consortium name="Ensembl"/>
        </authorList>
    </citation>
    <scope>IDENTIFICATION</scope>
</reference>
<dbReference type="PANTHER" id="PTHR11738:SF129">
    <property type="entry name" value="LEUKOCYTE-ASSOCIATED IMMUNOGLOBULIN-LIKE RECEPTOR 1"/>
    <property type="match status" value="1"/>
</dbReference>
<dbReference type="PANTHER" id="PTHR11738">
    <property type="entry name" value="MHC CLASS I NK CELL RECEPTOR"/>
    <property type="match status" value="1"/>
</dbReference>
<name>G1PCV6_MYOLU</name>
<dbReference type="Gene3D" id="2.60.40.10">
    <property type="entry name" value="Immunoglobulins"/>
    <property type="match status" value="1"/>
</dbReference>
<dbReference type="OMA" id="SPVTFHC"/>
<dbReference type="AlphaFoldDB" id="G1PCV6"/>
<protein>
    <submittedName>
        <fullName evidence="5">Uncharacterized protein</fullName>
    </submittedName>
</protein>
<evidence type="ECO:0000313" key="5">
    <source>
        <dbReference type="Ensembl" id="ENSMLUP00000008269.2"/>
    </source>
</evidence>
<reference evidence="5 6" key="1">
    <citation type="journal article" date="2011" name="Nature">
        <title>A high-resolution map of human evolutionary constraint using 29 mammals.</title>
        <authorList>
            <person name="Lindblad-Toh K."/>
            <person name="Garber M."/>
            <person name="Zuk O."/>
            <person name="Lin M.F."/>
            <person name="Parker B.J."/>
            <person name="Washietl S."/>
            <person name="Kheradpour P."/>
            <person name="Ernst J."/>
            <person name="Jordan G."/>
            <person name="Mauceli E."/>
            <person name="Ward L.D."/>
            <person name="Lowe C.B."/>
            <person name="Holloway A.K."/>
            <person name="Clamp M."/>
            <person name="Gnerre S."/>
            <person name="Alfoldi J."/>
            <person name="Beal K."/>
            <person name="Chang J."/>
            <person name="Clawson H."/>
            <person name="Cuff J."/>
            <person name="Di Palma F."/>
            <person name="Fitzgerald S."/>
            <person name="Flicek P."/>
            <person name="Guttman M."/>
            <person name="Hubisz M.J."/>
            <person name="Jaffe D.B."/>
            <person name="Jungreis I."/>
            <person name="Kent W.J."/>
            <person name="Kostka D."/>
            <person name="Lara M."/>
            <person name="Martins A.L."/>
            <person name="Massingham T."/>
            <person name="Moltke I."/>
            <person name="Raney B.J."/>
            <person name="Rasmussen M.D."/>
            <person name="Robinson J."/>
            <person name="Stark A."/>
            <person name="Vilella A.J."/>
            <person name="Wen J."/>
            <person name="Xie X."/>
            <person name="Zody M.C."/>
            <person name="Baldwin J."/>
            <person name="Bloom T."/>
            <person name="Chin C.W."/>
            <person name="Heiman D."/>
            <person name="Nicol R."/>
            <person name="Nusbaum C."/>
            <person name="Young S."/>
            <person name="Wilkinson J."/>
            <person name="Worley K.C."/>
            <person name="Kovar C.L."/>
            <person name="Muzny D.M."/>
            <person name="Gibbs R.A."/>
            <person name="Cree A."/>
            <person name="Dihn H.H."/>
            <person name="Fowler G."/>
            <person name="Jhangiani S."/>
            <person name="Joshi V."/>
            <person name="Lee S."/>
            <person name="Lewis L.R."/>
            <person name="Nazareth L.V."/>
            <person name="Okwuonu G."/>
            <person name="Santibanez J."/>
            <person name="Warren W.C."/>
            <person name="Mardis E.R."/>
            <person name="Weinstock G.M."/>
            <person name="Wilson R.K."/>
            <person name="Delehaunty K."/>
            <person name="Dooling D."/>
            <person name="Fronik C."/>
            <person name="Fulton L."/>
            <person name="Fulton B."/>
            <person name="Graves T."/>
            <person name="Minx P."/>
            <person name="Sodergren E."/>
            <person name="Birney E."/>
            <person name="Margulies E.H."/>
            <person name="Herrero J."/>
            <person name="Green E.D."/>
            <person name="Haussler D."/>
            <person name="Siepel A."/>
            <person name="Goldman N."/>
            <person name="Pollard K.S."/>
            <person name="Pedersen J.S."/>
            <person name="Lander E.S."/>
            <person name="Kellis M."/>
        </authorList>
    </citation>
    <scope>NUCLEOTIDE SEQUENCE [LARGE SCALE GENOMIC DNA]</scope>
</reference>
<evidence type="ECO:0000256" key="2">
    <source>
        <dbReference type="ARBA" id="ARBA00023157"/>
    </source>
</evidence>
<dbReference type="SUPFAM" id="SSF48726">
    <property type="entry name" value="Immunoglobulin"/>
    <property type="match status" value="1"/>
</dbReference>
<dbReference type="Ensembl" id="ENSMLUT00000009077.2">
    <property type="protein sequence ID" value="ENSMLUP00000008269.2"/>
    <property type="gene ID" value="ENSMLUG00000009071.2"/>
</dbReference>
<evidence type="ECO:0000256" key="3">
    <source>
        <dbReference type="ARBA" id="ARBA00023319"/>
    </source>
</evidence>
<keyword evidence="3" id="KW-0393">Immunoglobulin domain</keyword>
<evidence type="ECO:0000256" key="1">
    <source>
        <dbReference type="ARBA" id="ARBA00022729"/>
    </source>
</evidence>
<keyword evidence="1 4" id="KW-0732">Signal</keyword>
<dbReference type="FunCoup" id="G1PCV6">
    <property type="interactions" value="138"/>
</dbReference>
<proteinExistence type="predicted"/>
<dbReference type="Proteomes" id="UP000001074">
    <property type="component" value="Unassembled WGS sequence"/>
</dbReference>
<sequence length="162" mass="17682">MSPRPSTLLGLVLCLVQTIHMQPWALPIPSLRAEPGPVVPRGRPVTLLCQGPAGAKFFRLEKDGRDAYPDQKSVSQDGLQGTEARFHIPSVSEDTTGSYFCRYSIGYMWQNSPIWSKRSEPLQLQVTEEAVSTPPSGWWCPALSPGQALWGPGNVSAGVRPP</sequence>
<dbReference type="InterPro" id="IPR036179">
    <property type="entry name" value="Ig-like_dom_sf"/>
</dbReference>
<dbReference type="Pfam" id="PF13895">
    <property type="entry name" value="Ig_2"/>
    <property type="match status" value="1"/>
</dbReference>
<keyword evidence="2" id="KW-1015">Disulfide bond</keyword>
<organism evidence="5 6">
    <name type="scientific">Myotis lucifugus</name>
    <name type="common">Little brown bat</name>
    <dbReference type="NCBI Taxonomy" id="59463"/>
    <lineage>
        <taxon>Eukaryota</taxon>
        <taxon>Metazoa</taxon>
        <taxon>Chordata</taxon>
        <taxon>Craniata</taxon>
        <taxon>Vertebrata</taxon>
        <taxon>Euteleostomi</taxon>
        <taxon>Mammalia</taxon>
        <taxon>Eutheria</taxon>
        <taxon>Laurasiatheria</taxon>
        <taxon>Chiroptera</taxon>
        <taxon>Yangochiroptera</taxon>
        <taxon>Vespertilionidae</taxon>
        <taxon>Myotis</taxon>
    </lineage>
</organism>
<dbReference type="GO" id="GO:0005886">
    <property type="term" value="C:plasma membrane"/>
    <property type="evidence" value="ECO:0007669"/>
    <property type="project" value="TreeGrafter"/>
</dbReference>
<dbReference type="GeneTree" id="ENSGT01100000263478"/>
<dbReference type="eggNOG" id="ENOG502TBGD">
    <property type="taxonomic scope" value="Eukaryota"/>
</dbReference>
<keyword evidence="6" id="KW-1185">Reference proteome</keyword>
<evidence type="ECO:0000313" key="6">
    <source>
        <dbReference type="Proteomes" id="UP000001074"/>
    </source>
</evidence>
<reference evidence="5" key="3">
    <citation type="submission" date="2025-09" db="UniProtKB">
        <authorList>
            <consortium name="Ensembl"/>
        </authorList>
    </citation>
    <scope>IDENTIFICATION</scope>
</reference>
<dbReference type="InterPro" id="IPR013783">
    <property type="entry name" value="Ig-like_fold"/>
</dbReference>